<protein>
    <submittedName>
        <fullName evidence="6">Carbohydrate-binding module family 18</fullName>
    </submittedName>
</protein>
<dbReference type="CDD" id="cd00035">
    <property type="entry name" value="ChtBD1"/>
    <property type="match status" value="1"/>
</dbReference>
<dbReference type="PROSITE" id="PS50941">
    <property type="entry name" value="CHIT_BIND_I_2"/>
    <property type="match status" value="1"/>
</dbReference>
<keyword evidence="2 3" id="KW-1015">Disulfide bond</keyword>
<evidence type="ECO:0000313" key="6">
    <source>
        <dbReference type="EMBL" id="KAK7937296.1"/>
    </source>
</evidence>
<evidence type="ECO:0000256" key="1">
    <source>
        <dbReference type="ARBA" id="ARBA00022669"/>
    </source>
</evidence>
<evidence type="ECO:0000256" key="3">
    <source>
        <dbReference type="PROSITE-ProRule" id="PRU00261"/>
    </source>
</evidence>
<dbReference type="PROSITE" id="PS00026">
    <property type="entry name" value="CHIT_BIND_I_1"/>
    <property type="match status" value="1"/>
</dbReference>
<dbReference type="PANTHER" id="PTHR47849">
    <property type="entry name" value="CHITIN-BINDING LECTIN 1"/>
    <property type="match status" value="1"/>
</dbReference>
<dbReference type="PANTHER" id="PTHR47849:SF8">
    <property type="entry name" value="LECTIN"/>
    <property type="match status" value="1"/>
</dbReference>
<dbReference type="InterPro" id="IPR001002">
    <property type="entry name" value="Chitin-bd_1"/>
</dbReference>
<dbReference type="SUPFAM" id="SSF57016">
    <property type="entry name" value="Plant lectins/antimicrobial peptides"/>
    <property type="match status" value="1"/>
</dbReference>
<evidence type="ECO:0000259" key="5">
    <source>
        <dbReference type="PROSITE" id="PS50941"/>
    </source>
</evidence>
<dbReference type="EMBL" id="JAQQWE010000010">
    <property type="protein sequence ID" value="KAK7937296.1"/>
    <property type="molecule type" value="Genomic_DNA"/>
</dbReference>
<feature type="chain" id="PRO_5046695419" evidence="4">
    <location>
        <begin position="26"/>
        <end position="126"/>
    </location>
</feature>
<feature type="disulfide bond" evidence="3">
    <location>
        <begin position="56"/>
        <end position="68"/>
    </location>
</feature>
<evidence type="ECO:0000256" key="4">
    <source>
        <dbReference type="SAM" id="SignalP"/>
    </source>
</evidence>
<evidence type="ECO:0000256" key="2">
    <source>
        <dbReference type="ARBA" id="ARBA00023157"/>
    </source>
</evidence>
<dbReference type="SMART" id="SM00270">
    <property type="entry name" value="ChtBD1"/>
    <property type="match status" value="1"/>
</dbReference>
<feature type="disulfide bond" evidence="3">
    <location>
        <begin position="61"/>
        <end position="75"/>
    </location>
</feature>
<dbReference type="Pfam" id="PF00187">
    <property type="entry name" value="Chitin_bind_1"/>
    <property type="match status" value="1"/>
</dbReference>
<dbReference type="RefSeq" id="XP_066692624.1">
    <property type="nucleotide sequence ID" value="XM_066850386.1"/>
</dbReference>
<comment type="caution">
    <text evidence="6">The sequence shown here is derived from an EMBL/GenBank/DDBJ whole genome shotgun (WGS) entry which is preliminary data.</text>
</comment>
<dbReference type="GeneID" id="92083448"/>
<feature type="signal peptide" evidence="4">
    <location>
        <begin position="1"/>
        <end position="25"/>
    </location>
</feature>
<accession>A0ABR1PS83</accession>
<dbReference type="InterPro" id="IPR018371">
    <property type="entry name" value="Chitin-binding_1_CS"/>
</dbReference>
<gene>
    <name evidence="6" type="ORF">PG986_014164</name>
</gene>
<keyword evidence="1 3" id="KW-0147">Chitin-binding</keyword>
<dbReference type="InterPro" id="IPR036861">
    <property type="entry name" value="Endochitinase-like_sf"/>
</dbReference>
<reference evidence="6 7" key="1">
    <citation type="submission" date="2023-01" db="EMBL/GenBank/DDBJ databases">
        <title>Analysis of 21 Apiospora genomes using comparative genomics revels a genus with tremendous synthesis potential of carbohydrate active enzymes and secondary metabolites.</title>
        <authorList>
            <person name="Sorensen T."/>
        </authorList>
    </citation>
    <scope>NUCLEOTIDE SEQUENCE [LARGE SCALE GENOMIC DNA]</scope>
    <source>
        <strain evidence="6 7">CBS 24483</strain>
    </source>
</reference>
<organism evidence="6 7">
    <name type="scientific">Apiospora aurea</name>
    <dbReference type="NCBI Taxonomy" id="335848"/>
    <lineage>
        <taxon>Eukaryota</taxon>
        <taxon>Fungi</taxon>
        <taxon>Dikarya</taxon>
        <taxon>Ascomycota</taxon>
        <taxon>Pezizomycotina</taxon>
        <taxon>Sordariomycetes</taxon>
        <taxon>Xylariomycetidae</taxon>
        <taxon>Amphisphaeriales</taxon>
        <taxon>Apiosporaceae</taxon>
        <taxon>Apiospora</taxon>
    </lineage>
</organism>
<comment type="caution">
    <text evidence="3">Lacks conserved residue(s) required for the propagation of feature annotation.</text>
</comment>
<dbReference type="Gene3D" id="3.30.60.10">
    <property type="entry name" value="Endochitinase-like"/>
    <property type="match status" value="1"/>
</dbReference>
<name>A0ABR1PS83_9PEZI</name>
<keyword evidence="4" id="KW-0732">Signal</keyword>
<sequence length="126" mass="12786">MQLTSIIGLALPLSSVLLAATPVAGAPTIDPHKTVSTHSITPDGTCGSTKPGAYACKEGYCCSKWGWCGTTPEFCGDGCDKEYGACGIPTPTPAPHPISPDGSCGPGSAGPYRCADGNCCSSFGWW</sequence>
<feature type="domain" description="Chitin-binding type-1" evidence="5">
    <location>
        <begin position="43"/>
        <end position="88"/>
    </location>
</feature>
<evidence type="ECO:0000313" key="7">
    <source>
        <dbReference type="Proteomes" id="UP001391051"/>
    </source>
</evidence>
<keyword evidence="7" id="KW-1185">Reference proteome</keyword>
<proteinExistence type="predicted"/>
<dbReference type="Proteomes" id="UP001391051">
    <property type="component" value="Unassembled WGS sequence"/>
</dbReference>